<proteinExistence type="predicted"/>
<dbReference type="InterPro" id="IPR029068">
    <property type="entry name" value="Glyas_Bleomycin-R_OHBP_Dase"/>
</dbReference>
<dbReference type="Proteomes" id="UP000059425">
    <property type="component" value="Chromosome"/>
</dbReference>
<sequence length="185" mass="20917">MQMSHLEQTNVLAALNGGAEIDAFLGNVVEIAIVTRDHRRTMDGLLKLGIGPWRVYTFSPENTQNQTYHGEPADFVLKVCFAQSGNMVWELMEPVSGPTIFADFLDKHGEGIQHVAYDCNNIPFEDRLAELERRGFKCVQSGSWMGVNHFAFFGTEADTTTVFETYAFPSDWDYPEPESWYPPRA</sequence>
<dbReference type="OrthoDB" id="9788468at2"/>
<reference evidence="2" key="1">
    <citation type="submission" date="2015-09" db="EMBL/GenBank/DDBJ databases">
        <title>Whole genome sequence of Pseudomonas fluorescens FW300-N2C3.</title>
        <authorList>
            <person name="Ray J."/>
            <person name="Melnyk R."/>
            <person name="Deutschbauer A."/>
        </authorList>
    </citation>
    <scope>NUCLEOTIDE SEQUENCE [LARGE SCALE GENOMIC DNA]</scope>
    <source>
        <strain evidence="2">FW300-N2C3</strain>
    </source>
</reference>
<dbReference type="Pfam" id="PF13669">
    <property type="entry name" value="Glyoxalase_4"/>
    <property type="match status" value="1"/>
</dbReference>
<evidence type="ECO:0000313" key="1">
    <source>
        <dbReference type="EMBL" id="ALI10676.1"/>
    </source>
</evidence>
<protein>
    <submittedName>
        <fullName evidence="1">Methylmalonyl-CoA epimerase</fullName>
    </submittedName>
</protein>
<evidence type="ECO:0000313" key="2">
    <source>
        <dbReference type="Proteomes" id="UP000059425"/>
    </source>
</evidence>
<dbReference type="SUPFAM" id="SSF54593">
    <property type="entry name" value="Glyoxalase/Bleomycin resistance protein/Dihydroxybiphenyl dioxygenase"/>
    <property type="match status" value="1"/>
</dbReference>
<organism evidence="1 2">
    <name type="scientific">Pseudomonas fluorescens</name>
    <dbReference type="NCBI Taxonomy" id="294"/>
    <lineage>
        <taxon>Bacteria</taxon>
        <taxon>Pseudomonadati</taxon>
        <taxon>Pseudomonadota</taxon>
        <taxon>Gammaproteobacteria</taxon>
        <taxon>Pseudomonadales</taxon>
        <taxon>Pseudomonadaceae</taxon>
        <taxon>Pseudomonas</taxon>
    </lineage>
</organism>
<dbReference type="EMBL" id="CP012831">
    <property type="protein sequence ID" value="ALI10676.1"/>
    <property type="molecule type" value="Genomic_DNA"/>
</dbReference>
<dbReference type="AlphaFoldDB" id="A0A0N7H365"/>
<name>A0A0N7H365_PSEFL</name>
<gene>
    <name evidence="1" type="ORF">AO356_28925</name>
</gene>
<accession>A0A0N7H365</accession>
<dbReference type="Gene3D" id="3.10.180.10">
    <property type="entry name" value="2,3-Dihydroxybiphenyl 1,2-Dioxygenase, domain 1"/>
    <property type="match status" value="1"/>
</dbReference>
<reference evidence="1 2" key="2">
    <citation type="journal article" date="2018" name="Nature">
        <title>Mutant phenotypes for thousands of bacterial genes of unknown function.</title>
        <authorList>
            <person name="Price M.N."/>
            <person name="Wetmore K.M."/>
            <person name="Waters R.J."/>
            <person name="Callaghan M."/>
            <person name="Ray J."/>
            <person name="Liu H."/>
            <person name="Kuehl J.V."/>
            <person name="Melnyk R.A."/>
            <person name="Lamson J.S."/>
            <person name="Suh Y."/>
            <person name="Carlson H.K."/>
            <person name="Esquivel Z."/>
            <person name="Sadeeshkumar H."/>
            <person name="Chakraborty R."/>
            <person name="Zane G.M."/>
            <person name="Rubin B.E."/>
            <person name="Wall J.D."/>
            <person name="Visel A."/>
            <person name="Bristow J."/>
            <person name="Blow M.J."/>
            <person name="Arkin A.P."/>
            <person name="Deutschbauer A.M."/>
        </authorList>
    </citation>
    <scope>NUCLEOTIDE SEQUENCE [LARGE SCALE GENOMIC DNA]</scope>
    <source>
        <strain evidence="1 2">FW300-N2C3</strain>
    </source>
</reference>